<dbReference type="Proteomes" id="UP000318307">
    <property type="component" value="Unassembled WGS sequence"/>
</dbReference>
<gene>
    <name evidence="1" type="ORF">LZ24_03489</name>
</gene>
<evidence type="ECO:0000313" key="2">
    <source>
        <dbReference type="Proteomes" id="UP000318307"/>
    </source>
</evidence>
<accession>A0A562QW11</accession>
<sequence>MFINQVTGKKIPPLLFPKTHMPWRMPWRMDYLNKSVPNINYIIILQHSCGIALKKLISAYVITFRQVATVNDHAFNLLHCQREFAVKPVQFSPMRVKVREKSMSANMVPVNVGSYGDDRLVS</sequence>
<evidence type="ECO:0000313" key="1">
    <source>
        <dbReference type="EMBL" id="TWI60494.1"/>
    </source>
</evidence>
<reference evidence="1 2" key="1">
    <citation type="submission" date="2019-07" db="EMBL/GenBank/DDBJ databases">
        <title>Genome sequencing of 100 strains of the haloalkaliphilic chemolithoautotrophic sulfur-oxidizing bacterium Thioalkalivibrio.</title>
        <authorList>
            <person name="Muyzer G."/>
        </authorList>
    </citation>
    <scope>NUCLEOTIDE SEQUENCE [LARGE SCALE GENOMIC DNA]</scope>
    <source>
        <strain evidence="1 2">ASO4-4</strain>
    </source>
</reference>
<protein>
    <submittedName>
        <fullName evidence="1">Uncharacterized protein</fullName>
    </submittedName>
</protein>
<comment type="caution">
    <text evidence="1">The sequence shown here is derived from an EMBL/GenBank/DDBJ whole genome shotgun (WGS) entry which is preliminary data.</text>
</comment>
<organism evidence="1 2">
    <name type="scientific">Desulfobotulus alkaliphilus</name>
    <dbReference type="NCBI Taxonomy" id="622671"/>
    <lineage>
        <taxon>Bacteria</taxon>
        <taxon>Pseudomonadati</taxon>
        <taxon>Thermodesulfobacteriota</taxon>
        <taxon>Desulfobacteria</taxon>
        <taxon>Desulfobacterales</taxon>
        <taxon>Desulfobacteraceae</taxon>
        <taxon>Desulfobotulus</taxon>
    </lineage>
</organism>
<proteinExistence type="predicted"/>
<dbReference type="EMBL" id="VLLC01000094">
    <property type="protein sequence ID" value="TWI60494.1"/>
    <property type="molecule type" value="Genomic_DNA"/>
</dbReference>
<dbReference type="AlphaFoldDB" id="A0A562QW11"/>
<name>A0A562QW11_9BACT</name>
<keyword evidence="2" id="KW-1185">Reference proteome</keyword>